<feature type="binding site" evidence="6">
    <location>
        <position position="311"/>
    </location>
    <ligand>
        <name>Mn(2+)</name>
        <dbReference type="ChEBI" id="CHEBI:29035"/>
        <label>1</label>
    </ligand>
</feature>
<dbReference type="PRINTS" id="PR00116">
    <property type="entry name" value="ARGINASE"/>
</dbReference>
<dbReference type="AlphaFoldDB" id="A0A0C4E4U6"/>
<dbReference type="GO" id="GO:0046872">
    <property type="term" value="F:metal ion binding"/>
    <property type="evidence" value="ECO:0007669"/>
    <property type="project" value="UniProtKB-KW"/>
</dbReference>
<dbReference type="PANTHER" id="PTHR11358:SF28">
    <property type="entry name" value="HYPOTHETICAL ARGINASE FAMILY PROTEIN (EUROFUNG)"/>
    <property type="match status" value="1"/>
</dbReference>
<evidence type="ECO:0000313" key="10">
    <source>
        <dbReference type="EMBL" id="KLU88513.1"/>
    </source>
</evidence>
<accession>A0A0C4E4U6</accession>
<dbReference type="OMA" id="RNDIRCG"/>
<keyword evidence="12" id="KW-1185">Reference proteome</keyword>
<dbReference type="STRING" id="644358.A0A0C4E4U6"/>
<dbReference type="GO" id="GO:0033389">
    <property type="term" value="P:putrescine biosynthetic process from arginine, via agmatine"/>
    <property type="evidence" value="ECO:0007669"/>
    <property type="project" value="TreeGrafter"/>
</dbReference>
<evidence type="ECO:0000256" key="1">
    <source>
        <dbReference type="ARBA" id="ARBA00022723"/>
    </source>
</evidence>
<reference evidence="10" key="1">
    <citation type="submission" date="2010-05" db="EMBL/GenBank/DDBJ databases">
        <title>The Genome Sequence of Magnaporthe poae strain ATCC 64411.</title>
        <authorList>
            <consortium name="The Broad Institute Genome Sequencing Platform"/>
            <consortium name="Broad Institute Genome Sequencing Center for Infectious Disease"/>
            <person name="Ma L.-J."/>
            <person name="Dead R."/>
            <person name="Young S."/>
            <person name="Zeng Q."/>
            <person name="Koehrsen M."/>
            <person name="Alvarado L."/>
            <person name="Berlin A."/>
            <person name="Chapman S.B."/>
            <person name="Chen Z."/>
            <person name="Freedman E."/>
            <person name="Gellesch M."/>
            <person name="Goldberg J."/>
            <person name="Griggs A."/>
            <person name="Gujja S."/>
            <person name="Heilman E.R."/>
            <person name="Heiman D."/>
            <person name="Hepburn T."/>
            <person name="Howarth C."/>
            <person name="Jen D."/>
            <person name="Larson L."/>
            <person name="Mehta T."/>
            <person name="Neiman D."/>
            <person name="Pearson M."/>
            <person name="Roberts A."/>
            <person name="Saif S."/>
            <person name="Shea T."/>
            <person name="Shenoy N."/>
            <person name="Sisk P."/>
            <person name="Stolte C."/>
            <person name="Sykes S."/>
            <person name="Walk T."/>
            <person name="White J."/>
            <person name="Yandava C."/>
            <person name="Haas B."/>
            <person name="Nusbaum C."/>
            <person name="Birren B."/>
        </authorList>
    </citation>
    <scope>NUCLEOTIDE SEQUENCE</scope>
    <source>
        <strain evidence="10">ATCC 64411</strain>
    </source>
</reference>
<evidence type="ECO:0000256" key="3">
    <source>
        <dbReference type="ARBA" id="ARBA00023066"/>
    </source>
</evidence>
<dbReference type="InterPro" id="IPR020855">
    <property type="entry name" value="Ureohydrolase_Mn_BS"/>
</dbReference>
<dbReference type="InterPro" id="IPR023696">
    <property type="entry name" value="Ureohydrolase_dom_sf"/>
</dbReference>
<dbReference type="PANTHER" id="PTHR11358">
    <property type="entry name" value="ARGINASE/AGMATINASE"/>
    <property type="match status" value="1"/>
</dbReference>
<keyword evidence="2 8" id="KW-0378">Hydrolase</keyword>
<dbReference type="FunFam" id="3.40.800.10:FF:000001">
    <property type="entry name" value="Agmatinase"/>
    <property type="match status" value="1"/>
</dbReference>
<dbReference type="EMBL" id="ADBL01001810">
    <property type="status" value="NOT_ANNOTATED_CDS"/>
    <property type="molecule type" value="Genomic_DNA"/>
</dbReference>
<dbReference type="OrthoDB" id="288726at2759"/>
<dbReference type="GO" id="GO:0008295">
    <property type="term" value="P:spermidine biosynthetic process"/>
    <property type="evidence" value="ECO:0007669"/>
    <property type="project" value="UniProtKB-KW"/>
</dbReference>
<dbReference type="VEuPathDB" id="FungiDB:MAPG_07498"/>
<dbReference type="SUPFAM" id="SSF52768">
    <property type="entry name" value="Arginase/deacetylase"/>
    <property type="match status" value="1"/>
</dbReference>
<proteinExistence type="inferred from homology"/>
<evidence type="ECO:0000313" key="11">
    <source>
        <dbReference type="EnsemblFungi" id="MAPG_07498T0"/>
    </source>
</evidence>
<sequence length="399" mass="42416">MNISRAFRFLAIPLLAKGAAAAWEFPSPGNHQMPLGRDSQAMHPLGGDDDIDIIQGSQFNGLKTFGNLPYVNCFSDEQAAIKGNQYDIAIMGAPHDTTVTGRPGARYGPTGIRTGSQRISILGGYSIYTGKGLGDSWATLVDCGDVPLTWLDNNVALKQLDKAHRAVSGRVASNVSVSRTPRILTLGGDHTTTLSALRSTYQRFGQVSVIHMDSHIDTWDPQVLGGGISDYAGLNHGTFLHIAHEEGLIKNTSIHAGIRGPLIRRKGDLRNDVRCGFDIITARDLDKIGVDGVISRIKERVGDSKVYISIDIDVLDPAFAPATGTAEPGGWSTRELLSILDGLTGLSVVGADVVEVAPVYDNVGETTVLAAAEVGLSLLTLMVDTPVASIQDKSGQVPL</sequence>
<keyword evidence="5 6" id="KW-0464">Manganese</keyword>
<comment type="cofactor">
    <cofactor evidence="6">
        <name>Mn(2+)</name>
        <dbReference type="ChEBI" id="CHEBI:29035"/>
    </cofactor>
    <text evidence="6">Binds 2 manganese ions per subunit.</text>
</comment>
<evidence type="ECO:0000256" key="8">
    <source>
        <dbReference type="RuleBase" id="RU003684"/>
    </source>
</evidence>
<evidence type="ECO:0000256" key="2">
    <source>
        <dbReference type="ARBA" id="ARBA00022801"/>
    </source>
</evidence>
<evidence type="ECO:0000256" key="6">
    <source>
        <dbReference type="PIRSR" id="PIRSR036979-1"/>
    </source>
</evidence>
<evidence type="ECO:0000256" key="9">
    <source>
        <dbReference type="SAM" id="SignalP"/>
    </source>
</evidence>
<feature type="binding site" evidence="6">
    <location>
        <position position="190"/>
    </location>
    <ligand>
        <name>Mn(2+)</name>
        <dbReference type="ChEBI" id="CHEBI:29035"/>
        <label>1</label>
    </ligand>
</feature>
<dbReference type="InterPro" id="IPR006035">
    <property type="entry name" value="Ureohydrolase"/>
</dbReference>
<dbReference type="eggNOG" id="KOG2964">
    <property type="taxonomic scope" value="Eukaryota"/>
</dbReference>
<gene>
    <name evidence="10" type="ORF">MAPG_07498</name>
</gene>
<dbReference type="PIRSF" id="PIRSF036979">
    <property type="entry name" value="Arginase"/>
    <property type="match status" value="1"/>
</dbReference>
<dbReference type="CDD" id="cd11592">
    <property type="entry name" value="Agmatinase_PAH"/>
    <property type="match status" value="1"/>
</dbReference>
<feature type="binding site" evidence="6">
    <location>
        <position position="217"/>
    </location>
    <ligand>
        <name>Mn(2+)</name>
        <dbReference type="ChEBI" id="CHEBI:29035"/>
        <label>1</label>
    </ligand>
</feature>
<feature type="signal peptide" evidence="9">
    <location>
        <begin position="1"/>
        <end position="21"/>
    </location>
</feature>
<dbReference type="PROSITE" id="PS51409">
    <property type="entry name" value="ARGINASE_2"/>
    <property type="match status" value="1"/>
</dbReference>
<evidence type="ECO:0000313" key="12">
    <source>
        <dbReference type="Proteomes" id="UP000011715"/>
    </source>
</evidence>
<dbReference type="EnsemblFungi" id="MAPG_07498T0">
    <property type="protein sequence ID" value="MAPG_07498T0"/>
    <property type="gene ID" value="MAPG_07498"/>
</dbReference>
<evidence type="ECO:0000256" key="5">
    <source>
        <dbReference type="ARBA" id="ARBA00023211"/>
    </source>
</evidence>
<feature type="binding site" evidence="6">
    <location>
        <position position="313"/>
    </location>
    <ligand>
        <name>Mn(2+)</name>
        <dbReference type="ChEBI" id="CHEBI:29035"/>
        <label>1</label>
    </ligand>
</feature>
<reference evidence="10" key="3">
    <citation type="submission" date="2011-03" db="EMBL/GenBank/DDBJ databases">
        <title>Annotation of Magnaporthe poae ATCC 64411.</title>
        <authorList>
            <person name="Ma L.-J."/>
            <person name="Dead R."/>
            <person name="Young S.K."/>
            <person name="Zeng Q."/>
            <person name="Gargeya S."/>
            <person name="Fitzgerald M."/>
            <person name="Haas B."/>
            <person name="Abouelleil A."/>
            <person name="Alvarado L."/>
            <person name="Arachchi H.M."/>
            <person name="Berlin A."/>
            <person name="Brown A."/>
            <person name="Chapman S.B."/>
            <person name="Chen Z."/>
            <person name="Dunbar C."/>
            <person name="Freedman E."/>
            <person name="Gearin G."/>
            <person name="Gellesch M."/>
            <person name="Goldberg J."/>
            <person name="Griggs A."/>
            <person name="Gujja S."/>
            <person name="Heiman D."/>
            <person name="Howarth C."/>
            <person name="Larson L."/>
            <person name="Lui A."/>
            <person name="MacDonald P.J.P."/>
            <person name="Mehta T."/>
            <person name="Montmayeur A."/>
            <person name="Murphy C."/>
            <person name="Neiman D."/>
            <person name="Pearson M."/>
            <person name="Priest M."/>
            <person name="Roberts A."/>
            <person name="Saif S."/>
            <person name="Shea T."/>
            <person name="Shenoy N."/>
            <person name="Sisk P."/>
            <person name="Stolte C."/>
            <person name="Sykes S."/>
            <person name="Yandava C."/>
            <person name="Wortman J."/>
            <person name="Nusbaum C."/>
            <person name="Birren B."/>
        </authorList>
    </citation>
    <scope>NUCLEOTIDE SEQUENCE</scope>
    <source>
        <strain evidence="10">ATCC 64411</strain>
    </source>
</reference>
<organism evidence="11 12">
    <name type="scientific">Magnaporthiopsis poae (strain ATCC 64411 / 73-15)</name>
    <name type="common">Kentucky bluegrass fungus</name>
    <name type="synonym">Magnaporthe poae</name>
    <dbReference type="NCBI Taxonomy" id="644358"/>
    <lineage>
        <taxon>Eukaryota</taxon>
        <taxon>Fungi</taxon>
        <taxon>Dikarya</taxon>
        <taxon>Ascomycota</taxon>
        <taxon>Pezizomycotina</taxon>
        <taxon>Sordariomycetes</taxon>
        <taxon>Sordariomycetidae</taxon>
        <taxon>Magnaporthales</taxon>
        <taxon>Magnaporthaceae</taxon>
        <taxon>Magnaporthiopsis</taxon>
    </lineage>
</organism>
<keyword evidence="4" id="KW-0620">Polyamine biosynthesis</keyword>
<feature type="chain" id="PRO_5010907118" evidence="9">
    <location>
        <begin position="22"/>
        <end position="399"/>
    </location>
</feature>
<keyword evidence="1 6" id="KW-0479">Metal-binding</keyword>
<reference evidence="11" key="5">
    <citation type="submission" date="2015-06" db="UniProtKB">
        <authorList>
            <consortium name="EnsemblFungi"/>
        </authorList>
    </citation>
    <scope>IDENTIFICATION</scope>
    <source>
        <strain evidence="11">ATCC 64411</strain>
    </source>
</reference>
<name>A0A0C4E4U6_MAGP6</name>
<dbReference type="EMBL" id="GL876971">
    <property type="protein sequence ID" value="KLU88513.1"/>
    <property type="molecule type" value="Genomic_DNA"/>
</dbReference>
<evidence type="ECO:0000256" key="7">
    <source>
        <dbReference type="PROSITE-ProRule" id="PRU00742"/>
    </source>
</evidence>
<dbReference type="Gene3D" id="3.40.800.10">
    <property type="entry name" value="Ureohydrolase domain"/>
    <property type="match status" value="1"/>
</dbReference>
<dbReference type="GO" id="GO:0008783">
    <property type="term" value="F:agmatinase activity"/>
    <property type="evidence" value="ECO:0007669"/>
    <property type="project" value="TreeGrafter"/>
</dbReference>
<dbReference type="Pfam" id="PF00491">
    <property type="entry name" value="Arginase"/>
    <property type="match status" value="1"/>
</dbReference>
<protein>
    <submittedName>
        <fullName evidence="10">Arginase</fullName>
    </submittedName>
</protein>
<reference evidence="11" key="4">
    <citation type="journal article" date="2015" name="G3 (Bethesda)">
        <title>Genome sequences of three phytopathogenic species of the Magnaporthaceae family of fungi.</title>
        <authorList>
            <person name="Okagaki L.H."/>
            <person name="Nunes C.C."/>
            <person name="Sailsbery J."/>
            <person name="Clay B."/>
            <person name="Brown D."/>
            <person name="John T."/>
            <person name="Oh Y."/>
            <person name="Young N."/>
            <person name="Fitzgerald M."/>
            <person name="Haas B.J."/>
            <person name="Zeng Q."/>
            <person name="Young S."/>
            <person name="Adiconis X."/>
            <person name="Fan L."/>
            <person name="Levin J.Z."/>
            <person name="Mitchell T.K."/>
            <person name="Okubara P.A."/>
            <person name="Farman M.L."/>
            <person name="Kohn L.M."/>
            <person name="Birren B."/>
            <person name="Ma L.-J."/>
            <person name="Dean R.A."/>
        </authorList>
    </citation>
    <scope>NUCLEOTIDE SEQUENCE</scope>
    <source>
        <strain evidence="11">ATCC 64411 / 73-15</strain>
    </source>
</reference>
<feature type="binding site" evidence="6">
    <location>
        <position position="215"/>
    </location>
    <ligand>
        <name>Mn(2+)</name>
        <dbReference type="ChEBI" id="CHEBI:29035"/>
        <label>1</label>
    </ligand>
</feature>
<dbReference type="PROSITE" id="PS01053">
    <property type="entry name" value="ARGINASE_1"/>
    <property type="match status" value="1"/>
</dbReference>
<keyword evidence="3" id="KW-0745">Spermidine biosynthesis</keyword>
<evidence type="ECO:0000256" key="4">
    <source>
        <dbReference type="ARBA" id="ARBA00023115"/>
    </source>
</evidence>
<keyword evidence="9" id="KW-0732">Signal</keyword>
<feature type="binding site" evidence="6">
    <location>
        <position position="213"/>
    </location>
    <ligand>
        <name>Mn(2+)</name>
        <dbReference type="ChEBI" id="CHEBI:29035"/>
        <label>1</label>
    </ligand>
</feature>
<comment type="similarity">
    <text evidence="7 8">Belongs to the arginase family.</text>
</comment>
<reference evidence="12" key="2">
    <citation type="submission" date="2010-05" db="EMBL/GenBank/DDBJ databases">
        <title>The genome sequence of Magnaporthe poae strain ATCC 64411.</title>
        <authorList>
            <person name="Ma L.-J."/>
            <person name="Dead R."/>
            <person name="Young S."/>
            <person name="Zeng Q."/>
            <person name="Koehrsen M."/>
            <person name="Alvarado L."/>
            <person name="Berlin A."/>
            <person name="Chapman S.B."/>
            <person name="Chen Z."/>
            <person name="Freedman E."/>
            <person name="Gellesch M."/>
            <person name="Goldberg J."/>
            <person name="Griggs A."/>
            <person name="Gujja S."/>
            <person name="Heilman E.R."/>
            <person name="Heiman D."/>
            <person name="Hepburn T."/>
            <person name="Howarth C."/>
            <person name="Jen D."/>
            <person name="Larson L."/>
            <person name="Mehta T."/>
            <person name="Neiman D."/>
            <person name="Pearson M."/>
            <person name="Roberts A."/>
            <person name="Saif S."/>
            <person name="Shea T."/>
            <person name="Shenoy N."/>
            <person name="Sisk P."/>
            <person name="Stolte C."/>
            <person name="Sykes S."/>
            <person name="Walk T."/>
            <person name="White J."/>
            <person name="Yandava C."/>
            <person name="Haas B."/>
            <person name="Nusbaum C."/>
            <person name="Birren B."/>
        </authorList>
    </citation>
    <scope>NUCLEOTIDE SEQUENCE [LARGE SCALE GENOMIC DNA]</scope>
    <source>
        <strain evidence="12">ATCC 64411 / 73-15</strain>
    </source>
</reference>
<dbReference type="Proteomes" id="UP000011715">
    <property type="component" value="Unassembled WGS sequence"/>
</dbReference>